<accession>A0A9Q8SXJ3</accession>
<feature type="region of interest" description="Disordered" evidence="1">
    <location>
        <begin position="274"/>
        <end position="325"/>
    </location>
</feature>
<keyword evidence="3" id="KW-1185">Reference proteome</keyword>
<dbReference type="GeneID" id="73344740"/>
<evidence type="ECO:0000256" key="1">
    <source>
        <dbReference type="SAM" id="MobiDB-lite"/>
    </source>
</evidence>
<gene>
    <name evidence="2" type="ORF">CLUP02_10757</name>
</gene>
<evidence type="ECO:0000313" key="2">
    <source>
        <dbReference type="EMBL" id="UQC85260.1"/>
    </source>
</evidence>
<reference evidence="2" key="1">
    <citation type="journal article" date="2021" name="Mol. Plant Microbe Interact.">
        <title>Complete Genome Sequence of the Plant-Pathogenic Fungus Colletotrichum lupini.</title>
        <authorList>
            <person name="Baroncelli R."/>
            <person name="Pensec F."/>
            <person name="Da Lio D."/>
            <person name="Boufleur T."/>
            <person name="Vicente I."/>
            <person name="Sarrocco S."/>
            <person name="Picot A."/>
            <person name="Baraldi E."/>
            <person name="Sukno S."/>
            <person name="Thon M."/>
            <person name="Le Floch G."/>
        </authorList>
    </citation>
    <scope>NUCLEOTIDE SEQUENCE</scope>
    <source>
        <strain evidence="2">IMI 504893</strain>
    </source>
</reference>
<dbReference type="EMBL" id="CP019477">
    <property type="protein sequence ID" value="UQC85260.1"/>
    <property type="molecule type" value="Genomic_DNA"/>
</dbReference>
<dbReference type="AlphaFoldDB" id="A0A9Q8SXJ3"/>
<dbReference type="RefSeq" id="XP_049146875.1">
    <property type="nucleotide sequence ID" value="XM_049289730.1"/>
</dbReference>
<sequence length="572" mass="62964">MESTGSLFNVTSQPAAMGAGHCFIRPKNEEEEEEEEDEAKKHWNISCLFSAATSRPHSSNTSQASAQHRVPVLDCGTLWAPPEPPADRHSFASRIPKEGCSTVFGPWHFSACFKEQAPVRRDKASWTERLGSERLDERAIARTWDGVTQDQTEHTYQTSREGIGLDFTTFGYILPPPNSKIHGLRLATHLMLSDLLSTSRQPNCRPYDDDFLSVPKRVTTLAVAGSLTGQNDERLTFPRHPVPLFWGPGVVYVVGERPANIKMVDRSSLVVGSRGGHARIKESSPSPSRLRSKPGPPEMARSTEQVGQDSQEAALTDPTGYSRTSMDRSSCFFCLVPIDDSLRKRRETASAKGEDLQYYGVLLFAPRPNDCYSQWRNCSHPPTFAVYSLSGLSRLLASMLSQVPRAPSAAPSSLGWARGWWHWMNGASASKTCRPPPLPPPRTPPEPCFPRPPLPTSPSLASPEVAHLCLALRPALDVAVQDSNVVFVCLSSGAVFACHTNPVLDQLSVPPIHSFTEDCFEVHPNYQPTDSSRLVVTQRVHTYQGLLRAPIDNLEPNQASHAVASTFPDQEA</sequence>
<protein>
    <submittedName>
        <fullName evidence="2">Uncharacterized protein</fullName>
    </submittedName>
</protein>
<dbReference type="Proteomes" id="UP000830671">
    <property type="component" value="Chromosome 5"/>
</dbReference>
<organism evidence="2 3">
    <name type="scientific">Colletotrichum lupini</name>
    <dbReference type="NCBI Taxonomy" id="145971"/>
    <lineage>
        <taxon>Eukaryota</taxon>
        <taxon>Fungi</taxon>
        <taxon>Dikarya</taxon>
        <taxon>Ascomycota</taxon>
        <taxon>Pezizomycotina</taxon>
        <taxon>Sordariomycetes</taxon>
        <taxon>Hypocreomycetidae</taxon>
        <taxon>Glomerellales</taxon>
        <taxon>Glomerellaceae</taxon>
        <taxon>Colletotrichum</taxon>
        <taxon>Colletotrichum acutatum species complex</taxon>
    </lineage>
</organism>
<name>A0A9Q8SXJ3_9PEZI</name>
<proteinExistence type="predicted"/>
<dbReference type="KEGG" id="clup:CLUP02_10757"/>
<feature type="compositionally biased region" description="Polar residues" evidence="1">
    <location>
        <begin position="302"/>
        <end position="325"/>
    </location>
</feature>
<evidence type="ECO:0000313" key="3">
    <source>
        <dbReference type="Proteomes" id="UP000830671"/>
    </source>
</evidence>